<name>A0A9W6WTY2_9STRA</name>
<sequence>MELSNLNWEEHGSCGWTIAGEGLGLALGSEPEVMEEQELPDALADGVVPSGQPMAYVGRFGLDAERILSEQLKISWIVAIVALFEGESLP</sequence>
<organism evidence="1 2">
    <name type="scientific">Phytophthora fragariaefolia</name>
    <dbReference type="NCBI Taxonomy" id="1490495"/>
    <lineage>
        <taxon>Eukaryota</taxon>
        <taxon>Sar</taxon>
        <taxon>Stramenopiles</taxon>
        <taxon>Oomycota</taxon>
        <taxon>Peronosporomycetes</taxon>
        <taxon>Peronosporales</taxon>
        <taxon>Peronosporaceae</taxon>
        <taxon>Phytophthora</taxon>
    </lineage>
</organism>
<dbReference type="Proteomes" id="UP001165121">
    <property type="component" value="Unassembled WGS sequence"/>
</dbReference>
<dbReference type="AlphaFoldDB" id="A0A9W6WTY2"/>
<gene>
    <name evidence="1" type="ORF">Pfra01_000068500</name>
</gene>
<proteinExistence type="predicted"/>
<reference evidence="1" key="1">
    <citation type="submission" date="2023-04" db="EMBL/GenBank/DDBJ databases">
        <title>Phytophthora fragariaefolia NBRC 109709.</title>
        <authorList>
            <person name="Ichikawa N."/>
            <person name="Sato H."/>
            <person name="Tonouchi N."/>
        </authorList>
    </citation>
    <scope>NUCLEOTIDE SEQUENCE</scope>
    <source>
        <strain evidence="1">NBRC 109709</strain>
    </source>
</reference>
<keyword evidence="2" id="KW-1185">Reference proteome</keyword>
<comment type="caution">
    <text evidence="1">The sequence shown here is derived from an EMBL/GenBank/DDBJ whole genome shotgun (WGS) entry which is preliminary data.</text>
</comment>
<protein>
    <submittedName>
        <fullName evidence="1">Unnamed protein product</fullName>
    </submittedName>
</protein>
<evidence type="ECO:0000313" key="1">
    <source>
        <dbReference type="EMBL" id="GMF16095.1"/>
    </source>
</evidence>
<dbReference type="EMBL" id="BSXT01000052">
    <property type="protein sequence ID" value="GMF16095.1"/>
    <property type="molecule type" value="Genomic_DNA"/>
</dbReference>
<evidence type="ECO:0000313" key="2">
    <source>
        <dbReference type="Proteomes" id="UP001165121"/>
    </source>
</evidence>
<accession>A0A9W6WTY2</accession>